<keyword evidence="2" id="KW-0677">Repeat</keyword>
<dbReference type="InterPro" id="IPR000210">
    <property type="entry name" value="BTB/POZ_dom"/>
</dbReference>
<dbReference type="SUPFAM" id="SSF54695">
    <property type="entry name" value="POZ domain"/>
    <property type="match status" value="1"/>
</dbReference>
<feature type="compositionally biased region" description="Low complexity" evidence="3">
    <location>
        <begin position="478"/>
        <end position="494"/>
    </location>
</feature>
<dbReference type="Proteomes" id="UP001642483">
    <property type="component" value="Unassembled WGS sequence"/>
</dbReference>
<evidence type="ECO:0000259" key="4">
    <source>
        <dbReference type="PROSITE" id="PS50097"/>
    </source>
</evidence>
<name>A0ABP0FRR2_CLALP</name>
<evidence type="ECO:0000313" key="6">
    <source>
        <dbReference type="Proteomes" id="UP001642483"/>
    </source>
</evidence>
<dbReference type="Gene3D" id="3.30.710.10">
    <property type="entry name" value="Potassium Channel Kv1.1, Chain A"/>
    <property type="match status" value="1"/>
</dbReference>
<dbReference type="InterPro" id="IPR011333">
    <property type="entry name" value="SKP1/BTB/POZ_sf"/>
</dbReference>
<evidence type="ECO:0000256" key="2">
    <source>
        <dbReference type="ARBA" id="ARBA00022737"/>
    </source>
</evidence>
<evidence type="ECO:0000313" key="5">
    <source>
        <dbReference type="EMBL" id="CAK8681107.1"/>
    </source>
</evidence>
<dbReference type="SUPFAM" id="SSF117281">
    <property type="entry name" value="Kelch motif"/>
    <property type="match status" value="1"/>
</dbReference>
<proteinExistence type="predicted"/>
<dbReference type="SMART" id="SM00612">
    <property type="entry name" value="Kelch"/>
    <property type="match status" value="3"/>
</dbReference>
<dbReference type="InterPro" id="IPR017096">
    <property type="entry name" value="BTB-kelch_protein"/>
</dbReference>
<dbReference type="Pfam" id="PF01344">
    <property type="entry name" value="Kelch_1"/>
    <property type="match status" value="2"/>
</dbReference>
<dbReference type="InterPro" id="IPR011705">
    <property type="entry name" value="BACK"/>
</dbReference>
<dbReference type="EMBL" id="CAWYQH010000079">
    <property type="protein sequence ID" value="CAK8681107.1"/>
    <property type="molecule type" value="Genomic_DNA"/>
</dbReference>
<dbReference type="PIRSF" id="PIRSF037037">
    <property type="entry name" value="Kelch-like_protein_gigaxonin"/>
    <property type="match status" value="1"/>
</dbReference>
<keyword evidence="6" id="KW-1185">Reference proteome</keyword>
<dbReference type="InterPro" id="IPR015915">
    <property type="entry name" value="Kelch-typ_b-propeller"/>
</dbReference>
<dbReference type="Pfam" id="PF07707">
    <property type="entry name" value="BACK"/>
    <property type="match status" value="1"/>
</dbReference>
<evidence type="ECO:0000256" key="3">
    <source>
        <dbReference type="SAM" id="MobiDB-lite"/>
    </source>
</evidence>
<gene>
    <name evidence="5" type="ORF">CVLEPA_LOCUS11344</name>
</gene>
<accession>A0ABP0FRR2</accession>
<comment type="caution">
    <text evidence="5">The sequence shown here is derived from an EMBL/GenBank/DDBJ whole genome shotgun (WGS) entry which is preliminary data.</text>
</comment>
<feature type="domain" description="BTB" evidence="4">
    <location>
        <begin position="36"/>
        <end position="103"/>
    </location>
</feature>
<feature type="region of interest" description="Disordered" evidence="3">
    <location>
        <begin position="476"/>
        <end position="499"/>
    </location>
</feature>
<dbReference type="SMART" id="SM00875">
    <property type="entry name" value="BACK"/>
    <property type="match status" value="1"/>
</dbReference>
<dbReference type="Pfam" id="PF00651">
    <property type="entry name" value="BTB"/>
    <property type="match status" value="1"/>
</dbReference>
<dbReference type="SMART" id="SM00225">
    <property type="entry name" value="BTB"/>
    <property type="match status" value="1"/>
</dbReference>
<dbReference type="InterPro" id="IPR006652">
    <property type="entry name" value="Kelch_1"/>
</dbReference>
<evidence type="ECO:0000256" key="1">
    <source>
        <dbReference type="ARBA" id="ARBA00022441"/>
    </source>
</evidence>
<keyword evidence="1" id="KW-0880">Kelch repeat</keyword>
<reference evidence="5 6" key="1">
    <citation type="submission" date="2024-02" db="EMBL/GenBank/DDBJ databases">
        <authorList>
            <person name="Daric V."/>
            <person name="Darras S."/>
        </authorList>
    </citation>
    <scope>NUCLEOTIDE SEQUENCE [LARGE SCALE GENOMIC DNA]</scope>
</reference>
<protein>
    <recommendedName>
        <fullName evidence="4">BTB domain-containing protein</fullName>
    </recommendedName>
</protein>
<dbReference type="InterPro" id="IPR011498">
    <property type="entry name" value="Kelch_2"/>
</dbReference>
<dbReference type="PANTHER" id="PTHR45632">
    <property type="entry name" value="LD33804P"/>
    <property type="match status" value="1"/>
</dbReference>
<organism evidence="5 6">
    <name type="scientific">Clavelina lepadiformis</name>
    <name type="common">Light-bulb sea squirt</name>
    <name type="synonym">Ascidia lepadiformis</name>
    <dbReference type="NCBI Taxonomy" id="159417"/>
    <lineage>
        <taxon>Eukaryota</taxon>
        <taxon>Metazoa</taxon>
        <taxon>Chordata</taxon>
        <taxon>Tunicata</taxon>
        <taxon>Ascidiacea</taxon>
        <taxon>Aplousobranchia</taxon>
        <taxon>Clavelinidae</taxon>
        <taxon>Clavelina</taxon>
    </lineage>
</organism>
<sequence>MYPCLNGRYEDKKEFDRSHVITKDLDDDRTNEESFCDFTIKADDQEFKVHKTVLGVLSPYFRKMFLSDMVEKRQNETSMDGISAEVIRVVIDYIYTGKFEADMDNIYDVVAAADYMQLALVQNRCSEYLIDQFSVSNVVATWLCSVRYKIKTLQSLAEVFIVKNLSTLVEGGKFLDLDHSQIDQIILMNNKQSPGEVVCKCIASWVDHDSTNRQKYFPQLFCHIDLRSISTRLLTNMVSEIEYVRSSLTCVTKVLNVCSVRSHVSPCHPVECIVVKGNYEKISKFNACEENWATLPNVVVSTSLFSSTAPSKLGRIIASNHKVYALTTSSDKIYILNLLENSSWSSHDISNRCCSENKSFSCALFDGNICVAGGFKDKKAIATAEVYCLRLACKKWESMGNMGTGRAACALVPYGNKLYALGGFRENQGLLSSVEYFQDNTWHPSSPMLQARHSFAAVVLYGQIYVIGGITDNEQTGTALSSSSTSSTATTSSSERYDPATDSWCHVAPVIKPRSGHSACVHDGKIYVVDGEEVEVYDSLKYKWSILEEEEEDEENSG</sequence>
<dbReference type="PROSITE" id="PS50097">
    <property type="entry name" value="BTB"/>
    <property type="match status" value="1"/>
</dbReference>
<dbReference type="Pfam" id="PF07646">
    <property type="entry name" value="Kelch_2"/>
    <property type="match status" value="1"/>
</dbReference>
<dbReference type="Gene3D" id="2.120.10.80">
    <property type="entry name" value="Kelch-type beta propeller"/>
    <property type="match status" value="1"/>
</dbReference>
<dbReference type="Gene3D" id="1.25.40.420">
    <property type="match status" value="1"/>
</dbReference>
<dbReference type="PANTHER" id="PTHR45632:SF30">
    <property type="entry name" value="BTB DOMAIN-CONTAINING PROTEIN"/>
    <property type="match status" value="1"/>
</dbReference>